<dbReference type="RefSeq" id="WP_272650456.1">
    <property type="nucleotide sequence ID" value="NZ_JAZDDG010000002.1"/>
</dbReference>
<comment type="similarity">
    <text evidence="2">Belongs to the membrane fusion protein (MFP) (TC 8.A.1) family.</text>
</comment>
<feature type="domain" description="CusB-like beta-barrel" evidence="5">
    <location>
        <begin position="232"/>
        <end position="297"/>
    </location>
</feature>
<dbReference type="PANTHER" id="PTHR32347">
    <property type="entry name" value="EFFLUX SYSTEM COMPONENT YKNX-RELATED"/>
    <property type="match status" value="1"/>
</dbReference>
<comment type="subcellular location">
    <subcellularLocation>
        <location evidence="1">Cell envelope</location>
    </subcellularLocation>
</comment>
<dbReference type="NCBIfam" id="TIGR01730">
    <property type="entry name" value="RND_mfp"/>
    <property type="match status" value="1"/>
</dbReference>
<dbReference type="InterPro" id="IPR058792">
    <property type="entry name" value="Beta-barrel_RND_2"/>
</dbReference>
<evidence type="ECO:0000256" key="2">
    <source>
        <dbReference type="ARBA" id="ARBA00009477"/>
    </source>
</evidence>
<evidence type="ECO:0000313" key="7">
    <source>
        <dbReference type="EMBL" id="MEE1975641.1"/>
    </source>
</evidence>
<dbReference type="Gene3D" id="2.40.30.170">
    <property type="match status" value="1"/>
</dbReference>
<gene>
    <name evidence="7" type="ORF">V1I91_06145</name>
</gene>
<dbReference type="Pfam" id="PF25954">
    <property type="entry name" value="Beta-barrel_RND_2"/>
    <property type="match status" value="1"/>
</dbReference>
<keyword evidence="8" id="KW-1185">Reference proteome</keyword>
<feature type="domain" description="YknX-like barrel-sandwich hybrid" evidence="6">
    <location>
        <begin position="53"/>
        <end position="223"/>
    </location>
</feature>
<proteinExistence type="inferred from homology"/>
<dbReference type="Pfam" id="PF25984">
    <property type="entry name" value="BSH_YknX"/>
    <property type="match status" value="1"/>
</dbReference>
<feature type="coiled-coil region" evidence="4">
    <location>
        <begin position="151"/>
        <end position="189"/>
    </location>
</feature>
<reference evidence="7 8" key="1">
    <citation type="submission" date="2024-01" db="EMBL/GenBank/DDBJ databases">
        <title>Maribacter spp. originated from different algae showed divergent polysaccharides utilization ability.</title>
        <authorList>
            <person name="Wang H."/>
            <person name="Wu Y."/>
        </authorList>
    </citation>
    <scope>NUCLEOTIDE SEQUENCE [LARGE SCALE GENOMIC DNA]</scope>
    <source>
        <strain evidence="7 8">PR1</strain>
    </source>
</reference>
<dbReference type="PROSITE" id="PS51257">
    <property type="entry name" value="PROKAR_LIPOPROTEIN"/>
    <property type="match status" value="1"/>
</dbReference>
<protein>
    <submittedName>
        <fullName evidence="7">Efflux RND transporter periplasmic adaptor subunit</fullName>
    </submittedName>
</protein>
<evidence type="ECO:0000313" key="8">
    <source>
        <dbReference type="Proteomes" id="UP001356308"/>
    </source>
</evidence>
<dbReference type="Proteomes" id="UP001356308">
    <property type="component" value="Unassembled WGS sequence"/>
</dbReference>
<evidence type="ECO:0000259" key="5">
    <source>
        <dbReference type="Pfam" id="PF25954"/>
    </source>
</evidence>
<comment type="caution">
    <text evidence="7">The sequence shown here is derived from an EMBL/GenBank/DDBJ whole genome shotgun (WGS) entry which is preliminary data.</text>
</comment>
<name>A0ABU7IS80_9FLAO</name>
<evidence type="ECO:0000256" key="4">
    <source>
        <dbReference type="SAM" id="Coils"/>
    </source>
</evidence>
<dbReference type="Gene3D" id="2.40.50.100">
    <property type="match status" value="1"/>
</dbReference>
<dbReference type="InterPro" id="IPR006143">
    <property type="entry name" value="RND_pump_MFP"/>
</dbReference>
<evidence type="ECO:0000256" key="1">
    <source>
        <dbReference type="ARBA" id="ARBA00004196"/>
    </source>
</evidence>
<dbReference type="InterPro" id="IPR058639">
    <property type="entry name" value="BSH_YknX-like"/>
</dbReference>
<evidence type="ECO:0000256" key="3">
    <source>
        <dbReference type="ARBA" id="ARBA00023054"/>
    </source>
</evidence>
<dbReference type="SUPFAM" id="SSF111369">
    <property type="entry name" value="HlyD-like secretion proteins"/>
    <property type="match status" value="1"/>
</dbReference>
<dbReference type="InterPro" id="IPR050465">
    <property type="entry name" value="UPF0194_transport"/>
</dbReference>
<dbReference type="EMBL" id="JAZDDG010000002">
    <property type="protein sequence ID" value="MEE1975641.1"/>
    <property type="molecule type" value="Genomic_DNA"/>
</dbReference>
<evidence type="ECO:0000259" key="6">
    <source>
        <dbReference type="Pfam" id="PF25984"/>
    </source>
</evidence>
<keyword evidence="3 4" id="KW-0175">Coiled coil</keyword>
<sequence length="360" mass="40528">MKKSILILIVTMLYSCGNKEEKVYPKRTAMTESVYASVTVQPDSLYQAYAAVAGILDEILVEEGDWVQKGTPLFQITNTAPELNADNARLNLRLARDNYKGSSAVLSALEDEIQSAELTLKNDSINYFRQKKLWEQNIGSKVQFENKKLAYELAVNNLRLLKNRYERTRNELSTQLQQAQNNYKTAKANTADFTITSKIDGKIYALFKEPGEIVTTMEPLASIGSNNVFVIEMLVDEVDIVKLAKGQKVLITLDAYQNEVFEAKVNKIYPRKDERSQTFKVEALFKTPPITLYPGLAGEGNILIAQKDDVLTLPKSYLINENKVRTEDGFVTVKIGLQNLEKVEILEGIDASTQILKPEE</sequence>
<accession>A0ABU7IS80</accession>
<organism evidence="7 8">
    <name type="scientific">Maribacter cobaltidurans</name>
    <dbReference type="NCBI Taxonomy" id="1178778"/>
    <lineage>
        <taxon>Bacteria</taxon>
        <taxon>Pseudomonadati</taxon>
        <taxon>Bacteroidota</taxon>
        <taxon>Flavobacteriia</taxon>
        <taxon>Flavobacteriales</taxon>
        <taxon>Flavobacteriaceae</taxon>
        <taxon>Maribacter</taxon>
    </lineage>
</organism>